<gene>
    <name evidence="3" type="ORF">H3309_04080</name>
</gene>
<feature type="signal peptide" evidence="1">
    <location>
        <begin position="1"/>
        <end position="25"/>
    </location>
</feature>
<feature type="chain" id="PRO_5028827284" evidence="1">
    <location>
        <begin position="26"/>
        <end position="237"/>
    </location>
</feature>
<name>A0A7G5IJY4_9SPHN</name>
<dbReference type="InterPro" id="IPR009683">
    <property type="entry name" value="Extensin-like_C"/>
</dbReference>
<dbReference type="PROSITE" id="PS51257">
    <property type="entry name" value="PROKAR_LIPOPROTEIN"/>
    <property type="match status" value="1"/>
</dbReference>
<dbReference type="Proteomes" id="UP000515292">
    <property type="component" value="Chromosome"/>
</dbReference>
<dbReference type="EMBL" id="CP059851">
    <property type="protein sequence ID" value="QMW23676.1"/>
    <property type="molecule type" value="Genomic_DNA"/>
</dbReference>
<accession>A0A7G5IJY4</accession>
<evidence type="ECO:0000313" key="4">
    <source>
        <dbReference type="Proteomes" id="UP000515292"/>
    </source>
</evidence>
<organism evidence="3 4">
    <name type="scientific">Sandaracinobacteroides saxicola</name>
    <dbReference type="NCBI Taxonomy" id="2759707"/>
    <lineage>
        <taxon>Bacteria</taxon>
        <taxon>Pseudomonadati</taxon>
        <taxon>Pseudomonadota</taxon>
        <taxon>Alphaproteobacteria</taxon>
        <taxon>Sphingomonadales</taxon>
        <taxon>Sphingosinicellaceae</taxon>
        <taxon>Sandaracinobacteroides</taxon>
    </lineage>
</organism>
<dbReference type="AlphaFoldDB" id="A0A7G5IJY4"/>
<proteinExistence type="predicted"/>
<evidence type="ECO:0000259" key="2">
    <source>
        <dbReference type="Pfam" id="PF06904"/>
    </source>
</evidence>
<dbReference type="RefSeq" id="WP_182297499.1">
    <property type="nucleotide sequence ID" value="NZ_CP059851.1"/>
</dbReference>
<reference evidence="3 4" key="1">
    <citation type="submission" date="2020-07" db="EMBL/GenBank/DDBJ databases">
        <title>Complete genome sequence for Sandaracinobacter sp. M6.</title>
        <authorList>
            <person name="Tang Y."/>
            <person name="Liu Q."/>
            <person name="Guo Z."/>
            <person name="Lei P."/>
            <person name="Huang B."/>
        </authorList>
    </citation>
    <scope>NUCLEOTIDE SEQUENCE [LARGE SCALE GENOMIC DNA]</scope>
    <source>
        <strain evidence="3 4">M6</strain>
    </source>
</reference>
<sequence length="237" mass="25647">MALIRRSVTAVILMAALASLLFACATNWPVAFRAPPLDLNAQLNPATGRQVRALRDDAPRCVALLDAAGARATLLPPLAVGECGYADAVRTRATNDIVWRPADRAVACPVAAALLLWEREVVQPAARLHLRERVTRIDHLGTYNCRRIGGRPDGDFSEHARANAIDVAGFRLADGRTVSVLRDWQGADAEARFLRAVRDGACQLFATTLSPDYNAAHADHLHLDMAARGGWWGGVCQ</sequence>
<dbReference type="KEGG" id="sand:H3309_04080"/>
<keyword evidence="4" id="KW-1185">Reference proteome</keyword>
<evidence type="ECO:0000256" key="1">
    <source>
        <dbReference type="SAM" id="SignalP"/>
    </source>
</evidence>
<evidence type="ECO:0000313" key="3">
    <source>
        <dbReference type="EMBL" id="QMW23676.1"/>
    </source>
</evidence>
<feature type="domain" description="Extensin-like C-terminal" evidence="2">
    <location>
        <begin position="60"/>
        <end position="231"/>
    </location>
</feature>
<dbReference type="Pfam" id="PF06904">
    <property type="entry name" value="Extensin-like_C"/>
    <property type="match status" value="1"/>
</dbReference>
<protein>
    <submittedName>
        <fullName evidence="3">Extensin family protein</fullName>
    </submittedName>
</protein>
<keyword evidence="1" id="KW-0732">Signal</keyword>